<dbReference type="EMBL" id="VHSG01000002">
    <property type="protein sequence ID" value="TQV86120.1"/>
    <property type="molecule type" value="Genomic_DNA"/>
</dbReference>
<organism evidence="1 2">
    <name type="scientific">Exilibacterium tricleocarpae</name>
    <dbReference type="NCBI Taxonomy" id="2591008"/>
    <lineage>
        <taxon>Bacteria</taxon>
        <taxon>Pseudomonadati</taxon>
        <taxon>Pseudomonadota</taxon>
        <taxon>Gammaproteobacteria</taxon>
        <taxon>Cellvibrionales</taxon>
        <taxon>Cellvibrionaceae</taxon>
        <taxon>Exilibacterium</taxon>
    </lineage>
</organism>
<dbReference type="Proteomes" id="UP000319732">
    <property type="component" value="Unassembled WGS sequence"/>
</dbReference>
<proteinExistence type="predicted"/>
<reference evidence="1 2" key="1">
    <citation type="submission" date="2019-06" db="EMBL/GenBank/DDBJ databases">
        <title>Whole genome sequence for Cellvibrionaceae sp. R142.</title>
        <authorList>
            <person name="Wang G."/>
        </authorList>
    </citation>
    <scope>NUCLEOTIDE SEQUENCE [LARGE SCALE GENOMIC DNA]</scope>
    <source>
        <strain evidence="1 2">R142</strain>
    </source>
</reference>
<name>A0A545U9H6_9GAMM</name>
<keyword evidence="2" id="KW-1185">Reference proteome</keyword>
<evidence type="ECO:0000313" key="1">
    <source>
        <dbReference type="EMBL" id="TQV86120.1"/>
    </source>
</evidence>
<dbReference type="InterPro" id="IPR011008">
    <property type="entry name" value="Dimeric_a/b-barrel"/>
</dbReference>
<comment type="caution">
    <text evidence="1">The sequence shown here is derived from an EMBL/GenBank/DDBJ whole genome shotgun (WGS) entry which is preliminary data.</text>
</comment>
<dbReference type="SUPFAM" id="SSF54909">
    <property type="entry name" value="Dimeric alpha+beta barrel"/>
    <property type="match status" value="1"/>
</dbReference>
<protein>
    <recommendedName>
        <fullName evidence="3">YCII-related domain-containing protein</fullName>
    </recommendedName>
</protein>
<accession>A0A545U9H6</accession>
<evidence type="ECO:0008006" key="3">
    <source>
        <dbReference type="Google" id="ProtNLM"/>
    </source>
</evidence>
<dbReference type="Gene3D" id="3.30.70.1060">
    <property type="entry name" value="Dimeric alpha+beta barrel"/>
    <property type="match status" value="1"/>
</dbReference>
<dbReference type="OrthoDB" id="5117987at2"/>
<dbReference type="AlphaFoldDB" id="A0A545U9H6"/>
<evidence type="ECO:0000313" key="2">
    <source>
        <dbReference type="Proteomes" id="UP000319732"/>
    </source>
</evidence>
<dbReference type="RefSeq" id="WP_142902272.1">
    <property type="nucleotide sequence ID" value="NZ_ML660087.1"/>
</dbReference>
<sequence length="103" mass="10625">MAQFLFVYHGGGKNSPEEAEAAIAAWERWFTEIGSDVIDAGKPVGLSTTVMSDGSVVNNGGSNPVAGYGVFSAKSLDEAISIARGCPLLDDGGSVEIAETFDP</sequence>
<gene>
    <name evidence="1" type="ORF">FKG94_00760</name>
</gene>